<gene>
    <name evidence="1" type="ORF">GZ085_12010</name>
</gene>
<dbReference type="SUPFAM" id="SSF160387">
    <property type="entry name" value="NosL/MerB-like"/>
    <property type="match status" value="1"/>
</dbReference>
<protein>
    <recommendedName>
        <fullName evidence="3">Alkylmercury lyase</fullName>
    </recommendedName>
</protein>
<dbReference type="PRINTS" id="PR01699">
    <property type="entry name" value="ORGNOHGLYASE"/>
</dbReference>
<comment type="caution">
    <text evidence="1">The sequence shown here is derived from an EMBL/GenBank/DDBJ whole genome shotgun (WGS) entry which is preliminary data.</text>
</comment>
<dbReference type="AlphaFoldDB" id="A0A7C9TBR9"/>
<evidence type="ECO:0000313" key="2">
    <source>
        <dbReference type="Proteomes" id="UP000483432"/>
    </source>
</evidence>
<dbReference type="InterPro" id="IPR004927">
    <property type="entry name" value="MerB"/>
</dbReference>
<proteinExistence type="predicted"/>
<organism evidence="1 2">
    <name type="scientific">Sulfuriferula multivorans</name>
    <dbReference type="NCBI Taxonomy" id="1559896"/>
    <lineage>
        <taxon>Bacteria</taxon>
        <taxon>Pseudomonadati</taxon>
        <taxon>Pseudomonadota</taxon>
        <taxon>Betaproteobacteria</taxon>
        <taxon>Nitrosomonadales</taxon>
        <taxon>Sulfuricellaceae</taxon>
        <taxon>Sulfuriferula</taxon>
    </lineage>
</organism>
<dbReference type="InterPro" id="IPR053717">
    <property type="entry name" value="MerB_lyase_sf"/>
</dbReference>
<evidence type="ECO:0008006" key="3">
    <source>
        <dbReference type="Google" id="ProtNLM"/>
    </source>
</evidence>
<sequence length="214" mass="23732">MLSQAIERLNRLLPLKARQNKLSESLKTLHQAVIQSLVMRGCPLSRSEIAEQVGEDKVDTAIARLEHDDLAVLSADRRQIVGAYPVTLEPTQHKLHVSGRTIYAMCALDALSVGPMFELPVEIRSRCRVSAESVYIKQDGMHILAAIPPSVRVGVRWQMPSGDHAAHSLCMEMVFLKDDTTAAVWHDGDLDRHGVFSLEEAVQFGAGFFRPLLV</sequence>
<dbReference type="Proteomes" id="UP000483432">
    <property type="component" value="Unassembled WGS sequence"/>
</dbReference>
<dbReference type="EMBL" id="JAAFGW010000206">
    <property type="protein sequence ID" value="NDP49086.1"/>
    <property type="molecule type" value="Genomic_DNA"/>
</dbReference>
<reference evidence="1 2" key="1">
    <citation type="submission" date="2019-09" db="EMBL/GenBank/DDBJ databases">
        <title>H2 Metabolism Revealed by Metagenomic Analysis in Subglacial Sediment of East Antarctica.</title>
        <authorList>
            <person name="Yang Z."/>
            <person name="Zhang Y."/>
            <person name="Lv Y."/>
            <person name="Yan W."/>
            <person name="Xiao X."/>
            <person name="Sun B."/>
            <person name="Ma H."/>
        </authorList>
    </citation>
    <scope>NUCLEOTIDE SEQUENCE [LARGE SCALE GENOMIC DNA]</scope>
    <source>
        <strain evidence="1">Bin2_2</strain>
    </source>
</reference>
<evidence type="ECO:0000313" key="1">
    <source>
        <dbReference type="EMBL" id="NDP49086.1"/>
    </source>
</evidence>
<dbReference type="Pfam" id="PF03243">
    <property type="entry name" value="MerB"/>
    <property type="match status" value="1"/>
</dbReference>
<dbReference type="GO" id="GO:0018836">
    <property type="term" value="F:alkylmercury lyase activity"/>
    <property type="evidence" value="ECO:0007669"/>
    <property type="project" value="InterPro"/>
</dbReference>
<accession>A0A7C9TBR9</accession>
<dbReference type="Gene3D" id="3.30.450.410">
    <property type="match status" value="1"/>
</dbReference>
<name>A0A7C9TBR9_9PROT</name>